<dbReference type="PANTHER" id="PTHR28286:SF1">
    <property type="entry name" value="30 KDA HEAT SHOCK PROTEIN-RELATED"/>
    <property type="match status" value="1"/>
</dbReference>
<dbReference type="EMBL" id="MU864380">
    <property type="protein sequence ID" value="KAK4189057.1"/>
    <property type="molecule type" value="Genomic_DNA"/>
</dbReference>
<evidence type="ECO:0000256" key="3">
    <source>
        <dbReference type="ARBA" id="ARBA00022543"/>
    </source>
</evidence>
<name>A0AAN6X007_9PEZI</name>
<dbReference type="SUPFAM" id="SSF81321">
    <property type="entry name" value="Family A G protein-coupled receptor-like"/>
    <property type="match status" value="1"/>
</dbReference>
<evidence type="ECO:0000256" key="6">
    <source>
        <dbReference type="ARBA" id="ARBA00022925"/>
    </source>
</evidence>
<dbReference type="PROSITE" id="PS00950">
    <property type="entry name" value="BACTERIAL_OPSIN_1"/>
    <property type="match status" value="1"/>
</dbReference>
<dbReference type="PANTHER" id="PTHR28286">
    <property type="match status" value="1"/>
</dbReference>
<dbReference type="GO" id="GO:0009881">
    <property type="term" value="F:photoreceptor activity"/>
    <property type="evidence" value="ECO:0007669"/>
    <property type="project" value="UniProtKB-KW"/>
</dbReference>
<keyword evidence="13" id="KW-0346">Stress response</keyword>
<feature type="transmembrane region" description="Helical" evidence="12">
    <location>
        <begin position="160"/>
        <end position="179"/>
    </location>
</feature>
<reference evidence="13" key="1">
    <citation type="journal article" date="2023" name="Mol. Phylogenet. Evol.">
        <title>Genome-scale phylogeny and comparative genomics of the fungal order Sordariales.</title>
        <authorList>
            <person name="Hensen N."/>
            <person name="Bonometti L."/>
            <person name="Westerberg I."/>
            <person name="Brannstrom I.O."/>
            <person name="Guillou S."/>
            <person name="Cros-Aarteil S."/>
            <person name="Calhoun S."/>
            <person name="Haridas S."/>
            <person name="Kuo A."/>
            <person name="Mondo S."/>
            <person name="Pangilinan J."/>
            <person name="Riley R."/>
            <person name="LaButti K."/>
            <person name="Andreopoulos B."/>
            <person name="Lipzen A."/>
            <person name="Chen C."/>
            <person name="Yan M."/>
            <person name="Daum C."/>
            <person name="Ng V."/>
            <person name="Clum A."/>
            <person name="Steindorff A."/>
            <person name="Ohm R.A."/>
            <person name="Martin F."/>
            <person name="Silar P."/>
            <person name="Natvig D.O."/>
            <person name="Lalanne C."/>
            <person name="Gautier V."/>
            <person name="Ament-Velasquez S.L."/>
            <person name="Kruys A."/>
            <person name="Hutchinson M.I."/>
            <person name="Powell A.J."/>
            <person name="Barry K."/>
            <person name="Miller A.N."/>
            <person name="Grigoriev I.V."/>
            <person name="Debuchy R."/>
            <person name="Gladieux P."/>
            <person name="Hiltunen Thoren M."/>
            <person name="Johannesson H."/>
        </authorList>
    </citation>
    <scope>NUCLEOTIDE SEQUENCE</scope>
    <source>
        <strain evidence="13">PSN309</strain>
    </source>
</reference>
<dbReference type="InterPro" id="IPR001425">
    <property type="entry name" value="Arc/bac/fun_rhodopsins"/>
</dbReference>
<evidence type="ECO:0000256" key="12">
    <source>
        <dbReference type="SAM" id="Phobius"/>
    </source>
</evidence>
<proteinExistence type="inferred from homology"/>
<dbReference type="Pfam" id="PF01036">
    <property type="entry name" value="Bac_rhodopsin"/>
    <property type="match status" value="1"/>
</dbReference>
<evidence type="ECO:0000256" key="9">
    <source>
        <dbReference type="ARBA" id="ARBA00023136"/>
    </source>
</evidence>
<keyword evidence="4" id="KW-0716">Sensory transduction</keyword>
<comment type="subcellular location">
    <subcellularLocation>
        <location evidence="1">Membrane</location>
        <topology evidence="1">Multi-pass membrane protein</topology>
    </subcellularLocation>
</comment>
<keyword evidence="8" id="KW-0157">Chromophore</keyword>
<feature type="transmembrane region" description="Helical" evidence="12">
    <location>
        <begin position="133"/>
        <end position="154"/>
    </location>
</feature>
<feature type="transmembrane region" description="Helical" evidence="12">
    <location>
        <begin position="200"/>
        <end position="221"/>
    </location>
</feature>
<evidence type="ECO:0000256" key="7">
    <source>
        <dbReference type="ARBA" id="ARBA00022989"/>
    </source>
</evidence>
<comment type="caution">
    <text evidence="13">The sequence shown here is derived from an EMBL/GenBank/DDBJ whole genome shotgun (WGS) entry which is preliminary data.</text>
</comment>
<dbReference type="PRINTS" id="PR00251">
    <property type="entry name" value="BACTRLOPSIN"/>
</dbReference>
<evidence type="ECO:0000256" key="8">
    <source>
        <dbReference type="ARBA" id="ARBA00022991"/>
    </source>
</evidence>
<sequence>MARNQALHTNAGIGQRADLEITNHGSDRYYTVCAVMGTATLVFWFQGLRKPYPDRTFNNITAASTFVACIAYFTMGSNLGQVPVLAEWTRPSSTKVGAAGTREIFYVRYIDWFITTPLLLLDLLLTSRMPLPMILSTIFADLIMVVCGLVGALVSTGFKWGFWTFGSAAFLLVVWQILVDGRRHAFNPGGPDLFDIYARLIFYGVLDIISKVGFGVVLLAGHRNIPSDDTNASDENGQAVTQPRYSMAGGPTTSNPV</sequence>
<keyword evidence="14" id="KW-1185">Reference proteome</keyword>
<keyword evidence="3" id="KW-0600">Photoreceptor protein</keyword>
<dbReference type="GO" id="GO:0007602">
    <property type="term" value="P:phototransduction"/>
    <property type="evidence" value="ECO:0007669"/>
    <property type="project" value="UniProtKB-KW"/>
</dbReference>
<evidence type="ECO:0000313" key="13">
    <source>
        <dbReference type="EMBL" id="KAK4189057.1"/>
    </source>
</evidence>
<keyword evidence="5 12" id="KW-0812">Transmembrane</keyword>
<evidence type="ECO:0000256" key="2">
    <source>
        <dbReference type="ARBA" id="ARBA00008130"/>
    </source>
</evidence>
<accession>A0AAN6X007</accession>
<feature type="transmembrane region" description="Helical" evidence="12">
    <location>
        <begin position="57"/>
        <end position="75"/>
    </location>
</feature>
<protein>
    <submittedName>
        <fullName evidence="13">Heat shock protein 30</fullName>
    </submittedName>
</protein>
<dbReference type="InterPro" id="IPR018229">
    <property type="entry name" value="Rhodopsin_retinal_BS"/>
</dbReference>
<dbReference type="AlphaFoldDB" id="A0AAN6X007"/>
<dbReference type="Proteomes" id="UP001302126">
    <property type="component" value="Unassembled WGS sequence"/>
</dbReference>
<evidence type="ECO:0000256" key="10">
    <source>
        <dbReference type="ARBA" id="ARBA00023170"/>
    </source>
</evidence>
<dbReference type="GO" id="GO:0005886">
    <property type="term" value="C:plasma membrane"/>
    <property type="evidence" value="ECO:0007669"/>
    <property type="project" value="TreeGrafter"/>
</dbReference>
<dbReference type="GO" id="GO:0005216">
    <property type="term" value="F:monoatomic ion channel activity"/>
    <property type="evidence" value="ECO:0007669"/>
    <property type="project" value="InterPro"/>
</dbReference>
<keyword evidence="6" id="KW-0681">Retinal protein</keyword>
<keyword evidence="10" id="KW-0675">Receptor</keyword>
<evidence type="ECO:0000256" key="1">
    <source>
        <dbReference type="ARBA" id="ARBA00004141"/>
    </source>
</evidence>
<feature type="transmembrane region" description="Helical" evidence="12">
    <location>
        <begin position="109"/>
        <end position="126"/>
    </location>
</feature>
<keyword evidence="7 12" id="KW-1133">Transmembrane helix</keyword>
<feature type="compositionally biased region" description="Polar residues" evidence="11">
    <location>
        <begin position="229"/>
        <end position="244"/>
    </location>
</feature>
<evidence type="ECO:0000313" key="14">
    <source>
        <dbReference type="Proteomes" id="UP001302126"/>
    </source>
</evidence>
<evidence type="ECO:0000256" key="4">
    <source>
        <dbReference type="ARBA" id="ARBA00022606"/>
    </source>
</evidence>
<feature type="region of interest" description="Disordered" evidence="11">
    <location>
        <begin position="229"/>
        <end position="257"/>
    </location>
</feature>
<keyword evidence="9 12" id="KW-0472">Membrane</keyword>
<organism evidence="13 14">
    <name type="scientific">Podospora australis</name>
    <dbReference type="NCBI Taxonomy" id="1536484"/>
    <lineage>
        <taxon>Eukaryota</taxon>
        <taxon>Fungi</taxon>
        <taxon>Dikarya</taxon>
        <taxon>Ascomycota</taxon>
        <taxon>Pezizomycotina</taxon>
        <taxon>Sordariomycetes</taxon>
        <taxon>Sordariomycetidae</taxon>
        <taxon>Sordariales</taxon>
        <taxon>Podosporaceae</taxon>
        <taxon>Podospora</taxon>
    </lineage>
</organism>
<evidence type="ECO:0000256" key="5">
    <source>
        <dbReference type="ARBA" id="ARBA00022692"/>
    </source>
</evidence>
<comment type="similarity">
    <text evidence="2">Belongs to the archaeal/bacterial/fungal opsin family.</text>
</comment>
<dbReference type="Gene3D" id="1.20.1070.10">
    <property type="entry name" value="Rhodopsin 7-helix transmembrane proteins"/>
    <property type="match status" value="2"/>
</dbReference>
<dbReference type="GO" id="GO:0005783">
    <property type="term" value="C:endoplasmic reticulum"/>
    <property type="evidence" value="ECO:0007669"/>
    <property type="project" value="TreeGrafter"/>
</dbReference>
<evidence type="ECO:0000256" key="11">
    <source>
        <dbReference type="SAM" id="MobiDB-lite"/>
    </source>
</evidence>
<feature type="transmembrane region" description="Helical" evidence="12">
    <location>
        <begin position="28"/>
        <end position="45"/>
    </location>
</feature>
<dbReference type="SMART" id="SM01021">
    <property type="entry name" value="Bac_rhodopsin"/>
    <property type="match status" value="1"/>
</dbReference>
<gene>
    <name evidence="13" type="ORF">QBC35DRAFT_514351</name>
</gene>
<reference evidence="13" key="2">
    <citation type="submission" date="2023-05" db="EMBL/GenBank/DDBJ databases">
        <authorList>
            <consortium name="Lawrence Berkeley National Laboratory"/>
            <person name="Steindorff A."/>
            <person name="Hensen N."/>
            <person name="Bonometti L."/>
            <person name="Westerberg I."/>
            <person name="Brannstrom I.O."/>
            <person name="Guillou S."/>
            <person name="Cros-Aarteil S."/>
            <person name="Calhoun S."/>
            <person name="Haridas S."/>
            <person name="Kuo A."/>
            <person name="Mondo S."/>
            <person name="Pangilinan J."/>
            <person name="Riley R."/>
            <person name="Labutti K."/>
            <person name="Andreopoulos B."/>
            <person name="Lipzen A."/>
            <person name="Chen C."/>
            <person name="Yanf M."/>
            <person name="Daum C."/>
            <person name="Ng V."/>
            <person name="Clum A."/>
            <person name="Ohm R."/>
            <person name="Martin F."/>
            <person name="Silar P."/>
            <person name="Natvig D."/>
            <person name="Lalanne C."/>
            <person name="Gautier V."/>
            <person name="Ament-Velasquez S.L."/>
            <person name="Kruys A."/>
            <person name="Hutchinson M.I."/>
            <person name="Powell A.J."/>
            <person name="Barry K."/>
            <person name="Miller A.N."/>
            <person name="Grigoriev I.V."/>
            <person name="Debuchy R."/>
            <person name="Gladieux P."/>
            <person name="Thoren M.H."/>
            <person name="Johannesson H."/>
        </authorList>
    </citation>
    <scope>NUCLEOTIDE SEQUENCE</scope>
    <source>
        <strain evidence="13">PSN309</strain>
    </source>
</reference>
<dbReference type="PROSITE" id="PS00327">
    <property type="entry name" value="BACTERIAL_OPSIN_RET"/>
    <property type="match status" value="1"/>
</dbReference>